<dbReference type="AlphaFoldDB" id="A0AAX6EV80"/>
<sequence>MMRRSEPAVEVNKFKRTKRNKTTLS</sequence>
<dbReference type="EMBL" id="JANAVB010033710">
    <property type="protein sequence ID" value="KAJ6807984.1"/>
    <property type="molecule type" value="Genomic_DNA"/>
</dbReference>
<evidence type="ECO:0000313" key="3">
    <source>
        <dbReference type="Proteomes" id="UP001140949"/>
    </source>
</evidence>
<evidence type="ECO:0000256" key="1">
    <source>
        <dbReference type="SAM" id="MobiDB-lite"/>
    </source>
</evidence>
<organism evidence="2 3">
    <name type="scientific">Iris pallida</name>
    <name type="common">Sweet iris</name>
    <dbReference type="NCBI Taxonomy" id="29817"/>
    <lineage>
        <taxon>Eukaryota</taxon>
        <taxon>Viridiplantae</taxon>
        <taxon>Streptophyta</taxon>
        <taxon>Embryophyta</taxon>
        <taxon>Tracheophyta</taxon>
        <taxon>Spermatophyta</taxon>
        <taxon>Magnoliopsida</taxon>
        <taxon>Liliopsida</taxon>
        <taxon>Asparagales</taxon>
        <taxon>Iridaceae</taxon>
        <taxon>Iridoideae</taxon>
        <taxon>Irideae</taxon>
        <taxon>Iris</taxon>
    </lineage>
</organism>
<feature type="compositionally biased region" description="Basic residues" evidence="1">
    <location>
        <begin position="14"/>
        <end position="25"/>
    </location>
</feature>
<feature type="region of interest" description="Disordered" evidence="1">
    <location>
        <begin position="1"/>
        <end position="25"/>
    </location>
</feature>
<protein>
    <submittedName>
        <fullName evidence="2">Cytochrome c biogenesis B (Mitochondrion)</fullName>
    </submittedName>
</protein>
<keyword evidence="3" id="KW-1185">Reference proteome</keyword>
<proteinExistence type="predicted"/>
<reference evidence="2" key="2">
    <citation type="submission" date="2023-04" db="EMBL/GenBank/DDBJ databases">
        <authorList>
            <person name="Bruccoleri R.E."/>
            <person name="Oakeley E.J."/>
            <person name="Faust A.-M."/>
            <person name="Dessus-Babus S."/>
            <person name="Altorfer M."/>
            <person name="Burckhardt D."/>
            <person name="Oertli M."/>
            <person name="Naumann U."/>
            <person name="Petersen F."/>
            <person name="Wong J."/>
        </authorList>
    </citation>
    <scope>NUCLEOTIDE SEQUENCE</scope>
    <source>
        <strain evidence="2">GSM-AAB239-AS_SAM_17_03QT</strain>
        <tissue evidence="2">Leaf</tissue>
    </source>
</reference>
<evidence type="ECO:0000313" key="2">
    <source>
        <dbReference type="EMBL" id="KAJ6807984.1"/>
    </source>
</evidence>
<gene>
    <name evidence="2" type="ORF">M6B38_169740</name>
</gene>
<name>A0AAX6EV80_IRIPA</name>
<dbReference type="Proteomes" id="UP001140949">
    <property type="component" value="Unassembled WGS sequence"/>
</dbReference>
<accession>A0AAX6EV80</accession>
<comment type="caution">
    <text evidence="2">The sequence shown here is derived from an EMBL/GenBank/DDBJ whole genome shotgun (WGS) entry which is preliminary data.</text>
</comment>
<reference evidence="2" key="1">
    <citation type="journal article" date="2023" name="GigaByte">
        <title>Genome assembly of the bearded iris, Iris pallida Lam.</title>
        <authorList>
            <person name="Bruccoleri R.E."/>
            <person name="Oakeley E.J."/>
            <person name="Faust A.M.E."/>
            <person name="Altorfer M."/>
            <person name="Dessus-Babus S."/>
            <person name="Burckhardt D."/>
            <person name="Oertli M."/>
            <person name="Naumann U."/>
            <person name="Petersen F."/>
            <person name="Wong J."/>
        </authorList>
    </citation>
    <scope>NUCLEOTIDE SEQUENCE</scope>
    <source>
        <strain evidence="2">GSM-AAB239-AS_SAM_17_03QT</strain>
    </source>
</reference>